<dbReference type="GO" id="GO:0016042">
    <property type="term" value="P:lipid catabolic process"/>
    <property type="evidence" value="ECO:0007669"/>
    <property type="project" value="UniProtKB-KW"/>
</dbReference>
<evidence type="ECO:0000259" key="6">
    <source>
        <dbReference type="PROSITE" id="PS51635"/>
    </source>
</evidence>
<name>A0A0N1P9M9_LEPSE</name>
<dbReference type="InterPro" id="IPR016035">
    <property type="entry name" value="Acyl_Trfase/lysoPLipase"/>
</dbReference>
<dbReference type="PANTHER" id="PTHR14226">
    <property type="entry name" value="NEUROPATHY TARGET ESTERASE/SWISS CHEESE D.MELANOGASTER"/>
    <property type="match status" value="1"/>
</dbReference>
<comment type="caution">
    <text evidence="5">Lacks conserved residue(s) required for the propagation of feature annotation.</text>
</comment>
<evidence type="ECO:0000256" key="2">
    <source>
        <dbReference type="ARBA" id="ARBA00022801"/>
    </source>
</evidence>
<protein>
    <recommendedName>
        <fullName evidence="6">PNPLA domain-containing protein</fullName>
    </recommendedName>
</protein>
<dbReference type="InterPro" id="IPR002641">
    <property type="entry name" value="PNPLA_dom"/>
</dbReference>
<evidence type="ECO:0000313" key="7">
    <source>
        <dbReference type="EMBL" id="KPI82833.1"/>
    </source>
</evidence>
<reference evidence="7 8" key="1">
    <citation type="journal article" date="2015" name="PLoS Pathog.">
        <title>Leptomonas seymouri: Adaptations to the Dixenous Life Cycle Analyzed by Genome Sequencing, Transcriptome Profiling and Co-infection with Leishmania donovani.</title>
        <authorList>
            <person name="Kraeva N."/>
            <person name="Butenko A."/>
            <person name="Hlavacova J."/>
            <person name="Kostygov A."/>
            <person name="Myskova J."/>
            <person name="Grybchuk D."/>
            <person name="Lestinova T."/>
            <person name="Votypka J."/>
            <person name="Volf P."/>
            <person name="Opperdoes F."/>
            <person name="Flegontov P."/>
            <person name="Lukes J."/>
            <person name="Yurchenko V."/>
        </authorList>
    </citation>
    <scope>NUCLEOTIDE SEQUENCE [LARGE SCALE GENOMIC DNA]</scope>
    <source>
        <strain evidence="7 8">ATCC 30220</strain>
    </source>
</reference>
<keyword evidence="3" id="KW-0442">Lipid degradation</keyword>
<keyword evidence="8" id="KW-1185">Reference proteome</keyword>
<dbReference type="EMBL" id="LJSK01000518">
    <property type="protein sequence ID" value="KPI82833.1"/>
    <property type="molecule type" value="Genomic_DNA"/>
</dbReference>
<keyword evidence="2" id="KW-0378">Hydrolase</keyword>
<feature type="domain" description="PNPLA" evidence="6">
    <location>
        <begin position="190"/>
        <end position="380"/>
    </location>
</feature>
<dbReference type="OrthoDB" id="10049244at2759"/>
<dbReference type="SUPFAM" id="SSF52151">
    <property type="entry name" value="FabD/lysophospholipase-like"/>
    <property type="match status" value="1"/>
</dbReference>
<dbReference type="OMA" id="GYGNIDQ"/>
<keyword evidence="4" id="KW-0443">Lipid metabolism</keyword>
<proteinExistence type="inferred from homology"/>
<evidence type="ECO:0000256" key="1">
    <source>
        <dbReference type="ARBA" id="ARBA00006104"/>
    </source>
</evidence>
<sequence>MHSTIDMLWVRCLTISQQCSYVLYALYTCASFLWEVVTEVLEIPTGAPQYDALLRQASCASSYEEWLPLASTLDDLDGFQQWRTNEQSSYFSFEGVMRTIEELLSLSSTGNAETLLEGLHKRVRSSLCGISHHRLYEYRTGTKTVIHSYTSLVCFLLSSTAEAARHNPRLLPRTREVLSEIHQVYGSTALLLQGGILAASAHFGVAKALYEAGLLPPVIYGSGSGAVVATLICCSTDLPGLFGRWHEDHASALLGGKGSGGVSSSRWEWWRRLLCSGEVVDPATLADFLQRTVGDVTFSEAYARTGRVLNIPYTSAPSPLLKSCGHNVVDHQLLNYLTAPDVVVRSAVRCAMCVLPTSALSPASPPDKAEAAAPRGLLARMRQTRSIVVYDPPVVRQSYPNPCGEHTGCSARDPVQRMRGLFSIRFSIVSDASLRGYMWRQLHYRSSTSPALRQRLRIWTCLQYVCVLCFLGVVHVLLQVLAWLGYEAFDAPPHFSLSAMLQQDEGESMLIYPVSDLQAYLRLVFNPNAENMAALQMDAQREVWPRLEQLRMSMSVEQVLTAALKRFPLKTAQ</sequence>
<dbReference type="Pfam" id="PF01734">
    <property type="entry name" value="Patatin"/>
    <property type="match status" value="1"/>
</dbReference>
<organism evidence="7 8">
    <name type="scientific">Leptomonas seymouri</name>
    <dbReference type="NCBI Taxonomy" id="5684"/>
    <lineage>
        <taxon>Eukaryota</taxon>
        <taxon>Discoba</taxon>
        <taxon>Euglenozoa</taxon>
        <taxon>Kinetoplastea</taxon>
        <taxon>Metakinetoplastina</taxon>
        <taxon>Trypanosomatida</taxon>
        <taxon>Trypanosomatidae</taxon>
        <taxon>Leishmaniinae</taxon>
        <taxon>Leptomonas</taxon>
    </lineage>
</organism>
<dbReference type="Gene3D" id="3.40.1090.10">
    <property type="entry name" value="Cytosolic phospholipase A2 catalytic domain"/>
    <property type="match status" value="1"/>
</dbReference>
<accession>A0A0N1P9M9</accession>
<evidence type="ECO:0000256" key="4">
    <source>
        <dbReference type="ARBA" id="ARBA00023098"/>
    </source>
</evidence>
<gene>
    <name evidence="7" type="ORF">ABL78_8153</name>
</gene>
<evidence type="ECO:0000256" key="5">
    <source>
        <dbReference type="PROSITE-ProRule" id="PRU01161"/>
    </source>
</evidence>
<dbReference type="AlphaFoldDB" id="A0A0N1P9M9"/>
<evidence type="ECO:0000313" key="8">
    <source>
        <dbReference type="Proteomes" id="UP000038009"/>
    </source>
</evidence>
<evidence type="ECO:0000256" key="3">
    <source>
        <dbReference type="ARBA" id="ARBA00022963"/>
    </source>
</evidence>
<dbReference type="PANTHER" id="PTHR14226:SF66">
    <property type="entry name" value="TRIACYLGLYCEROL LIPASE PTL2"/>
    <property type="match status" value="1"/>
</dbReference>
<dbReference type="Proteomes" id="UP000038009">
    <property type="component" value="Unassembled WGS sequence"/>
</dbReference>
<dbReference type="InterPro" id="IPR021771">
    <property type="entry name" value="Triacylglycerol_lipase_N"/>
</dbReference>
<comment type="caution">
    <text evidence="7">The sequence shown here is derived from an EMBL/GenBank/DDBJ whole genome shotgun (WGS) entry which is preliminary data.</text>
</comment>
<comment type="similarity">
    <text evidence="1">Belongs to the PLPL family.</text>
</comment>
<dbReference type="GO" id="GO:0004806">
    <property type="term" value="F:triacylglycerol lipase activity"/>
    <property type="evidence" value="ECO:0007669"/>
    <property type="project" value="InterPro"/>
</dbReference>
<dbReference type="VEuPathDB" id="TriTrypDB:Lsey_0518_0020"/>
<dbReference type="InterPro" id="IPR050301">
    <property type="entry name" value="NTE"/>
</dbReference>
<dbReference type="PROSITE" id="PS51635">
    <property type="entry name" value="PNPLA"/>
    <property type="match status" value="1"/>
</dbReference>
<dbReference type="Pfam" id="PF11815">
    <property type="entry name" value="DUF3336"/>
    <property type="match status" value="1"/>
</dbReference>